<keyword evidence="3" id="KW-0067">ATP-binding</keyword>
<dbReference type="GO" id="GO:0006428">
    <property type="term" value="P:isoleucyl-tRNA aminoacylation"/>
    <property type="evidence" value="ECO:0007669"/>
    <property type="project" value="InterPro"/>
</dbReference>
<keyword evidence="2" id="KW-0547">Nucleotide-binding</keyword>
<reference evidence="7" key="1">
    <citation type="submission" date="2013-08" db="EMBL/GenBank/DDBJ databases">
        <authorList>
            <person name="Mendez C."/>
            <person name="Richter M."/>
            <person name="Ferrer M."/>
            <person name="Sanchez J."/>
        </authorList>
    </citation>
    <scope>NUCLEOTIDE SEQUENCE</scope>
</reference>
<evidence type="ECO:0000256" key="2">
    <source>
        <dbReference type="ARBA" id="ARBA00022741"/>
    </source>
</evidence>
<dbReference type="SUPFAM" id="SSF52374">
    <property type="entry name" value="Nucleotidylyl transferase"/>
    <property type="match status" value="1"/>
</dbReference>
<dbReference type="InterPro" id="IPR050081">
    <property type="entry name" value="Ile-tRNA_ligase"/>
</dbReference>
<dbReference type="GO" id="GO:0005829">
    <property type="term" value="C:cytosol"/>
    <property type="evidence" value="ECO:0007669"/>
    <property type="project" value="TreeGrafter"/>
</dbReference>
<dbReference type="Gene3D" id="3.40.50.620">
    <property type="entry name" value="HUPs"/>
    <property type="match status" value="1"/>
</dbReference>
<protein>
    <submittedName>
        <fullName evidence="7">Aminoacyl-tRNA synthetase, class Ia domain protein</fullName>
        <ecNumber evidence="7">6.1.1.-</ecNumber>
    </submittedName>
</protein>
<dbReference type="EC" id="6.1.1.-" evidence="7"/>
<reference evidence="7" key="2">
    <citation type="journal article" date="2014" name="ISME J.">
        <title>Microbial stratification in low pH oxic and suboxic macroscopic growths along an acid mine drainage.</title>
        <authorList>
            <person name="Mendez-Garcia C."/>
            <person name="Mesa V."/>
            <person name="Sprenger R.R."/>
            <person name="Richter M."/>
            <person name="Diez M.S."/>
            <person name="Solano J."/>
            <person name="Bargiela R."/>
            <person name="Golyshina O.V."/>
            <person name="Manteca A."/>
            <person name="Ramos J.L."/>
            <person name="Gallego J.R."/>
            <person name="Llorente I."/>
            <person name="Martins Dos Santos V.A."/>
            <person name="Jensen O.N."/>
            <person name="Pelaez A.I."/>
            <person name="Sanchez J."/>
            <person name="Ferrer M."/>
        </authorList>
    </citation>
    <scope>NUCLEOTIDE SEQUENCE</scope>
</reference>
<dbReference type="GO" id="GO:0005524">
    <property type="term" value="F:ATP binding"/>
    <property type="evidence" value="ECO:0007669"/>
    <property type="project" value="UniProtKB-KW"/>
</dbReference>
<evidence type="ECO:0000259" key="6">
    <source>
        <dbReference type="Pfam" id="PF00133"/>
    </source>
</evidence>
<dbReference type="InterPro" id="IPR014729">
    <property type="entry name" value="Rossmann-like_a/b/a_fold"/>
</dbReference>
<evidence type="ECO:0000256" key="5">
    <source>
        <dbReference type="ARBA" id="ARBA00023146"/>
    </source>
</evidence>
<evidence type="ECO:0000256" key="1">
    <source>
        <dbReference type="ARBA" id="ARBA00022598"/>
    </source>
</evidence>
<feature type="non-terminal residue" evidence="7">
    <location>
        <position position="1"/>
    </location>
</feature>
<sequence>GTTVAAHRFNTRELRKGNDILDVWFESGASHHAVLEGTHPELGYPANMYLEGSDQHRGWFQASLLEAAGYRDTPPFKQILTHGFIVDSHGHKMSKSQGNDIKVSDALKQNGADVLRLWVASVDYQDDMP</sequence>
<proteinExistence type="predicted"/>
<organism evidence="7">
    <name type="scientific">mine drainage metagenome</name>
    <dbReference type="NCBI Taxonomy" id="410659"/>
    <lineage>
        <taxon>unclassified sequences</taxon>
        <taxon>metagenomes</taxon>
        <taxon>ecological metagenomes</taxon>
    </lineage>
</organism>
<name>T1CN03_9ZZZZ</name>
<dbReference type="InterPro" id="IPR002301">
    <property type="entry name" value="Ile-tRNA-ligase"/>
</dbReference>
<dbReference type="AlphaFoldDB" id="T1CN03"/>
<keyword evidence="4" id="KW-0648">Protein biosynthesis</keyword>
<keyword evidence="1 7" id="KW-0436">Ligase</keyword>
<dbReference type="EMBL" id="AUZX01004792">
    <property type="protein sequence ID" value="EQD69839.1"/>
    <property type="molecule type" value="Genomic_DNA"/>
</dbReference>
<dbReference type="PRINTS" id="PR00984">
    <property type="entry name" value="TRNASYNTHILE"/>
</dbReference>
<accession>T1CN03</accession>
<comment type="caution">
    <text evidence="7">The sequence shown here is derived from an EMBL/GenBank/DDBJ whole genome shotgun (WGS) entry which is preliminary data.</text>
</comment>
<gene>
    <name evidence="7" type="ORF">B1A_06611</name>
</gene>
<evidence type="ECO:0000256" key="4">
    <source>
        <dbReference type="ARBA" id="ARBA00022917"/>
    </source>
</evidence>
<dbReference type="Pfam" id="PF00133">
    <property type="entry name" value="tRNA-synt_1"/>
    <property type="match status" value="1"/>
</dbReference>
<evidence type="ECO:0000313" key="7">
    <source>
        <dbReference type="EMBL" id="EQD69839.1"/>
    </source>
</evidence>
<feature type="non-terminal residue" evidence="7">
    <location>
        <position position="129"/>
    </location>
</feature>
<dbReference type="InterPro" id="IPR002300">
    <property type="entry name" value="aa-tRNA-synth_Ia"/>
</dbReference>
<feature type="domain" description="Aminoacyl-tRNA synthetase class Ia" evidence="6">
    <location>
        <begin position="10"/>
        <end position="128"/>
    </location>
</feature>
<keyword evidence="5 7" id="KW-0030">Aminoacyl-tRNA synthetase</keyword>
<evidence type="ECO:0000256" key="3">
    <source>
        <dbReference type="ARBA" id="ARBA00022840"/>
    </source>
</evidence>
<dbReference type="PANTHER" id="PTHR42765:SF1">
    <property type="entry name" value="ISOLEUCINE--TRNA LIGASE, MITOCHONDRIAL"/>
    <property type="match status" value="1"/>
</dbReference>
<dbReference type="PANTHER" id="PTHR42765">
    <property type="entry name" value="SOLEUCYL-TRNA SYNTHETASE"/>
    <property type="match status" value="1"/>
</dbReference>
<dbReference type="GO" id="GO:0004822">
    <property type="term" value="F:isoleucine-tRNA ligase activity"/>
    <property type="evidence" value="ECO:0007669"/>
    <property type="project" value="InterPro"/>
</dbReference>